<protein>
    <recommendedName>
        <fullName evidence="5">Ubiquitin-like protease family profile domain-containing protein</fullName>
    </recommendedName>
</protein>
<keyword evidence="4" id="KW-0788">Thiol protease</keyword>
<dbReference type="GO" id="GO:0016926">
    <property type="term" value="P:protein desumoylation"/>
    <property type="evidence" value="ECO:0007669"/>
    <property type="project" value="TreeGrafter"/>
</dbReference>
<dbReference type="EMBL" id="CM017632">
    <property type="protein sequence ID" value="TYH50615.1"/>
    <property type="molecule type" value="Genomic_DNA"/>
</dbReference>
<evidence type="ECO:0000256" key="3">
    <source>
        <dbReference type="ARBA" id="ARBA00022801"/>
    </source>
</evidence>
<accession>A0A5D2J7N8</accession>
<dbReference type="GO" id="GO:0016929">
    <property type="term" value="F:deSUMOylase activity"/>
    <property type="evidence" value="ECO:0007669"/>
    <property type="project" value="TreeGrafter"/>
</dbReference>
<comment type="similarity">
    <text evidence="1">Belongs to the peptidase C48 family.</text>
</comment>
<evidence type="ECO:0000256" key="1">
    <source>
        <dbReference type="ARBA" id="ARBA00005234"/>
    </source>
</evidence>
<feature type="domain" description="Ubiquitin-like protease family profile" evidence="5">
    <location>
        <begin position="1"/>
        <end position="138"/>
    </location>
</feature>
<dbReference type="PANTHER" id="PTHR12606:SF1">
    <property type="entry name" value="UBIQUITIN-LIKE-SPECIFIC PROTEASE 1A"/>
    <property type="match status" value="1"/>
</dbReference>
<evidence type="ECO:0000313" key="6">
    <source>
        <dbReference type="EMBL" id="TYH50614.1"/>
    </source>
</evidence>
<keyword evidence="3" id="KW-0378">Hydrolase</keyword>
<evidence type="ECO:0000256" key="2">
    <source>
        <dbReference type="ARBA" id="ARBA00022670"/>
    </source>
</evidence>
<keyword evidence="7" id="KW-1185">Reference proteome</keyword>
<dbReference type="Gene3D" id="3.30.310.130">
    <property type="entry name" value="Ubiquitin-related"/>
    <property type="match status" value="1"/>
</dbReference>
<keyword evidence="2" id="KW-0645">Protease</keyword>
<evidence type="ECO:0000313" key="7">
    <source>
        <dbReference type="Proteomes" id="UP000322667"/>
    </source>
</evidence>
<dbReference type="AlphaFoldDB" id="A0A5D2J7N8"/>
<dbReference type="InterPro" id="IPR003653">
    <property type="entry name" value="Peptidase_C48_C"/>
</dbReference>
<dbReference type="SUPFAM" id="SSF54001">
    <property type="entry name" value="Cysteine proteinases"/>
    <property type="match status" value="1"/>
</dbReference>
<proteinExistence type="inferred from homology"/>
<dbReference type="InterPro" id="IPR038765">
    <property type="entry name" value="Papain-like_cys_pep_sf"/>
</dbReference>
<evidence type="ECO:0000256" key="4">
    <source>
        <dbReference type="ARBA" id="ARBA00022807"/>
    </source>
</evidence>
<dbReference type="Pfam" id="PF02902">
    <property type="entry name" value="Peptidase_C48"/>
    <property type="match status" value="1"/>
</dbReference>
<reference evidence="6 7" key="1">
    <citation type="submission" date="2019-07" db="EMBL/GenBank/DDBJ databases">
        <title>WGS assembly of Gossypium tomentosum.</title>
        <authorList>
            <person name="Chen Z.J."/>
            <person name="Sreedasyam A."/>
            <person name="Ando A."/>
            <person name="Song Q."/>
            <person name="De L."/>
            <person name="Hulse-Kemp A."/>
            <person name="Ding M."/>
            <person name="Ye W."/>
            <person name="Kirkbride R."/>
            <person name="Jenkins J."/>
            <person name="Plott C."/>
            <person name="Lovell J."/>
            <person name="Lin Y.-M."/>
            <person name="Vaughn R."/>
            <person name="Liu B."/>
            <person name="Li W."/>
            <person name="Simpson S."/>
            <person name="Scheffler B."/>
            <person name="Saski C."/>
            <person name="Grover C."/>
            <person name="Hu G."/>
            <person name="Conover J."/>
            <person name="Carlson J."/>
            <person name="Shu S."/>
            <person name="Boston L."/>
            <person name="Williams M."/>
            <person name="Peterson D."/>
            <person name="Mcgee K."/>
            <person name="Jones D."/>
            <person name="Wendel J."/>
            <person name="Stelly D."/>
            <person name="Grimwood J."/>
            <person name="Schmutz J."/>
        </authorList>
    </citation>
    <scope>NUCLEOTIDE SEQUENCE [LARGE SCALE GENOMIC DNA]</scope>
    <source>
        <strain evidence="6">7179.01</strain>
    </source>
</reference>
<dbReference type="EMBL" id="CM017632">
    <property type="protein sequence ID" value="TYH50614.1"/>
    <property type="molecule type" value="Genomic_DNA"/>
</dbReference>
<dbReference type="EMBL" id="CM017632">
    <property type="protein sequence ID" value="TYH50620.1"/>
    <property type="molecule type" value="Genomic_DNA"/>
</dbReference>
<gene>
    <name evidence="6" type="ORF">ES332_D10G218600v1</name>
</gene>
<dbReference type="PROSITE" id="PS50600">
    <property type="entry name" value="ULP_PROTEASE"/>
    <property type="match status" value="1"/>
</dbReference>
<dbReference type="GO" id="GO:0006508">
    <property type="term" value="P:proteolysis"/>
    <property type="evidence" value="ECO:0007669"/>
    <property type="project" value="UniProtKB-KW"/>
</dbReference>
<dbReference type="GO" id="GO:0005634">
    <property type="term" value="C:nucleus"/>
    <property type="evidence" value="ECO:0007669"/>
    <property type="project" value="TreeGrafter"/>
</dbReference>
<organism evidence="6 7">
    <name type="scientific">Gossypium tomentosum</name>
    <name type="common">Hawaiian cotton</name>
    <name type="synonym">Gossypium sandvicense</name>
    <dbReference type="NCBI Taxonomy" id="34277"/>
    <lineage>
        <taxon>Eukaryota</taxon>
        <taxon>Viridiplantae</taxon>
        <taxon>Streptophyta</taxon>
        <taxon>Embryophyta</taxon>
        <taxon>Tracheophyta</taxon>
        <taxon>Spermatophyta</taxon>
        <taxon>Magnoliopsida</taxon>
        <taxon>eudicotyledons</taxon>
        <taxon>Gunneridae</taxon>
        <taxon>Pentapetalae</taxon>
        <taxon>rosids</taxon>
        <taxon>malvids</taxon>
        <taxon>Malvales</taxon>
        <taxon>Malvaceae</taxon>
        <taxon>Malvoideae</taxon>
        <taxon>Gossypium</taxon>
    </lineage>
</organism>
<name>A0A5D2J7N8_GOSTO</name>
<sequence length="138" mass="16369">MSLMHAKKVKLSHFFNTFFYKKLVNLESGYNYRAIKRWTSQRKVGYCLLDCDKISVPIHKDRHWCLAVINKKDQKFLYLDSLKGRDPNVLRALEKYFVEEVKEKSGKDIDISSWNKNLLKIFLHRRMGAYSSICCNTL</sequence>
<dbReference type="PANTHER" id="PTHR12606">
    <property type="entry name" value="SENTRIN/SUMO-SPECIFIC PROTEASE"/>
    <property type="match status" value="1"/>
</dbReference>
<dbReference type="Proteomes" id="UP000322667">
    <property type="component" value="Chromosome D10"/>
</dbReference>
<evidence type="ECO:0000259" key="5">
    <source>
        <dbReference type="PROSITE" id="PS50600"/>
    </source>
</evidence>